<dbReference type="OrthoDB" id="2985014at2759"/>
<evidence type="ECO:0000256" key="7">
    <source>
        <dbReference type="SAM" id="MobiDB-lite"/>
    </source>
</evidence>
<feature type="transmembrane region" description="Helical" evidence="8">
    <location>
        <begin position="192"/>
        <end position="213"/>
    </location>
</feature>
<feature type="transmembrane region" description="Helical" evidence="8">
    <location>
        <begin position="388"/>
        <end position="409"/>
    </location>
</feature>
<dbReference type="CDD" id="cd17318">
    <property type="entry name" value="MFS_SLC17"/>
    <property type="match status" value="1"/>
</dbReference>
<evidence type="ECO:0000256" key="6">
    <source>
        <dbReference type="ARBA" id="ARBA00023136"/>
    </source>
</evidence>
<feature type="domain" description="Major facilitator superfamily (MFS) profile" evidence="9">
    <location>
        <begin position="84"/>
        <end position="508"/>
    </location>
</feature>
<evidence type="ECO:0000313" key="10">
    <source>
        <dbReference type="Proteomes" id="UP000515158"/>
    </source>
</evidence>
<dbReference type="AlphaFoldDB" id="A0A6P8YD14"/>
<gene>
    <name evidence="11" type="primary">LOC117641488</name>
</gene>
<dbReference type="PROSITE" id="PS50850">
    <property type="entry name" value="MFS"/>
    <property type="match status" value="1"/>
</dbReference>
<dbReference type="GO" id="GO:0016020">
    <property type="term" value="C:membrane"/>
    <property type="evidence" value="ECO:0007669"/>
    <property type="project" value="UniProtKB-SubCell"/>
</dbReference>
<evidence type="ECO:0000256" key="2">
    <source>
        <dbReference type="ARBA" id="ARBA00022448"/>
    </source>
</evidence>
<comment type="subcellular location">
    <subcellularLocation>
        <location evidence="1">Membrane</location>
        <topology evidence="1">Multi-pass membrane protein</topology>
    </subcellularLocation>
</comment>
<feature type="region of interest" description="Disordered" evidence="7">
    <location>
        <begin position="27"/>
        <end position="60"/>
    </location>
</feature>
<keyword evidence="2" id="KW-0813">Transport</keyword>
<dbReference type="FunFam" id="1.20.1250.20:FF:000423">
    <property type="entry name" value="Putative inorganic phosphate cotransporter-like Protein"/>
    <property type="match status" value="1"/>
</dbReference>
<evidence type="ECO:0000256" key="4">
    <source>
        <dbReference type="ARBA" id="ARBA00022847"/>
    </source>
</evidence>
<dbReference type="FunFam" id="1.20.1250.20:FF:000003">
    <property type="entry name" value="Solute carrier family 17 member 3"/>
    <property type="match status" value="1"/>
</dbReference>
<reference evidence="11" key="1">
    <citation type="submission" date="2025-08" db="UniProtKB">
        <authorList>
            <consortium name="RefSeq"/>
        </authorList>
    </citation>
    <scope>IDENTIFICATION</scope>
    <source>
        <tissue evidence="11">Total insect</tissue>
    </source>
</reference>
<evidence type="ECO:0000256" key="1">
    <source>
        <dbReference type="ARBA" id="ARBA00004141"/>
    </source>
</evidence>
<dbReference type="SUPFAM" id="SSF103473">
    <property type="entry name" value="MFS general substrate transporter"/>
    <property type="match status" value="1"/>
</dbReference>
<dbReference type="KEGG" id="tpal:117641488"/>
<protein>
    <submittedName>
        <fullName evidence="11">Sialin-like isoform X1</fullName>
    </submittedName>
</protein>
<keyword evidence="5 8" id="KW-1133">Transmembrane helix</keyword>
<dbReference type="InterPro" id="IPR011701">
    <property type="entry name" value="MFS"/>
</dbReference>
<organism evidence="11">
    <name type="scientific">Thrips palmi</name>
    <name type="common">Melon thrips</name>
    <dbReference type="NCBI Taxonomy" id="161013"/>
    <lineage>
        <taxon>Eukaryota</taxon>
        <taxon>Metazoa</taxon>
        <taxon>Ecdysozoa</taxon>
        <taxon>Arthropoda</taxon>
        <taxon>Hexapoda</taxon>
        <taxon>Insecta</taxon>
        <taxon>Pterygota</taxon>
        <taxon>Neoptera</taxon>
        <taxon>Paraneoptera</taxon>
        <taxon>Thysanoptera</taxon>
        <taxon>Terebrantia</taxon>
        <taxon>Thripoidea</taxon>
        <taxon>Thripidae</taxon>
        <taxon>Thrips</taxon>
    </lineage>
</organism>
<feature type="transmembrane region" description="Helical" evidence="8">
    <location>
        <begin position="356"/>
        <end position="376"/>
    </location>
</feature>
<keyword evidence="6 8" id="KW-0472">Membrane</keyword>
<dbReference type="InterPro" id="IPR050382">
    <property type="entry name" value="MFS_Na/Anion_cotransporter"/>
</dbReference>
<evidence type="ECO:0000313" key="11">
    <source>
        <dbReference type="RefSeq" id="XP_034234750.1"/>
    </source>
</evidence>
<dbReference type="GO" id="GO:0015293">
    <property type="term" value="F:symporter activity"/>
    <property type="evidence" value="ECO:0007669"/>
    <property type="project" value="UniProtKB-KW"/>
</dbReference>
<dbReference type="Proteomes" id="UP000515158">
    <property type="component" value="Unplaced"/>
</dbReference>
<dbReference type="PANTHER" id="PTHR11662:SF455">
    <property type="entry name" value="GH23975P"/>
    <property type="match status" value="1"/>
</dbReference>
<evidence type="ECO:0000256" key="3">
    <source>
        <dbReference type="ARBA" id="ARBA00022692"/>
    </source>
</evidence>
<feature type="transmembrane region" description="Helical" evidence="8">
    <location>
        <begin position="82"/>
        <end position="99"/>
    </location>
</feature>
<dbReference type="GO" id="GO:0006820">
    <property type="term" value="P:monoatomic anion transport"/>
    <property type="evidence" value="ECO:0007669"/>
    <property type="project" value="TreeGrafter"/>
</dbReference>
<feature type="transmembrane region" description="Helical" evidence="8">
    <location>
        <begin position="164"/>
        <end position="186"/>
    </location>
</feature>
<evidence type="ECO:0000259" key="9">
    <source>
        <dbReference type="PROSITE" id="PS50850"/>
    </source>
</evidence>
<proteinExistence type="predicted"/>
<dbReference type="InterPro" id="IPR020846">
    <property type="entry name" value="MFS_dom"/>
</dbReference>
<dbReference type="GeneID" id="117641488"/>
<feature type="transmembrane region" description="Helical" evidence="8">
    <location>
        <begin position="256"/>
        <end position="274"/>
    </location>
</feature>
<name>A0A6P8YD14_THRPL</name>
<keyword evidence="3 8" id="KW-0812">Transmembrane</keyword>
<feature type="region of interest" description="Disordered" evidence="7">
    <location>
        <begin position="517"/>
        <end position="540"/>
    </location>
</feature>
<feature type="transmembrane region" description="Helical" evidence="8">
    <location>
        <begin position="447"/>
        <end position="468"/>
    </location>
</feature>
<keyword evidence="10" id="KW-1185">Reference proteome</keyword>
<evidence type="ECO:0000256" key="8">
    <source>
        <dbReference type="SAM" id="Phobius"/>
    </source>
</evidence>
<accession>A0A6P8YD14</accession>
<dbReference type="RefSeq" id="XP_034234750.1">
    <property type="nucleotide sequence ID" value="XM_034378859.1"/>
</dbReference>
<dbReference type="Gene3D" id="1.20.1250.20">
    <property type="entry name" value="MFS general substrate transporter like domains"/>
    <property type="match status" value="2"/>
</dbReference>
<feature type="transmembrane region" description="Helical" evidence="8">
    <location>
        <begin position="225"/>
        <end position="244"/>
    </location>
</feature>
<feature type="transmembrane region" description="Helical" evidence="8">
    <location>
        <begin position="136"/>
        <end position="157"/>
    </location>
</feature>
<dbReference type="Pfam" id="PF07690">
    <property type="entry name" value="MFS_1"/>
    <property type="match status" value="1"/>
</dbReference>
<dbReference type="PANTHER" id="PTHR11662">
    <property type="entry name" value="SOLUTE CARRIER FAMILY 17"/>
    <property type="match status" value="1"/>
</dbReference>
<evidence type="ECO:0000256" key="5">
    <source>
        <dbReference type="ARBA" id="ARBA00022989"/>
    </source>
</evidence>
<dbReference type="InterPro" id="IPR036259">
    <property type="entry name" value="MFS_trans_sf"/>
</dbReference>
<dbReference type="InParanoid" id="A0A6P8YD14"/>
<feature type="transmembrane region" description="Helical" evidence="8">
    <location>
        <begin position="415"/>
        <end position="435"/>
    </location>
</feature>
<keyword evidence="4" id="KW-0769">Symport</keyword>
<sequence length="540" mass="60614">MLHMFRLWPCKGVDRWGRMTGKLLGDSVAKPKAPSDVSSDDEGQAMLSGELHQEPQGRRRKPNPWGFSIYQRHLPSWLPQRFALCVLAHLGFVLLYIMRSNMSVAVVRMTTPYAVLENDHLTTRLDFDWTLPQQGFLLSSFFFGYILTQIPGGYLACTWGGRRIFGLGLFGASLVSILTPMIGISIGFYGFAIARFFCGFFEGVTYPAIHSMWNHWAPPLERASLVSGAFSGAYMGAALSMAQNVTALPSMSWQELFYVSGCYSLLWCIVWFAWGAEDPEEDPMITDQEFNYLMENKARHWEDKLNIPWRKILLSTRVWAINICHFAANWGFYTILTELPSFMRYALHYDVKEMAAVASLPFLAMALSAAFGGIFIDKTLLRFLSTTYTRKVTVCITFLAQMMFFFLAGKATERHEFVLCFVGALFFGGLSWAGFSANHLDIAPDYASVLLGISNTFGTIPGIVSPLLTSYIVDQKDDPASWSVVFLISGYIYAAAAFFYVMFGSGEIQDWANSDESQKLTSSRKKTNNDAETGPEVHSD</sequence>
<feature type="transmembrane region" description="Helical" evidence="8">
    <location>
        <begin position="480"/>
        <end position="503"/>
    </location>
</feature>